<reference evidence="2" key="1">
    <citation type="journal article" date="2012" name="PLoS Genet.">
        <title>The genomes of the fungal plant pathogens Cladosporium fulvum and Dothistroma septosporum reveal adaptation to different hosts and lifestyles but also signatures of common ancestry.</title>
        <authorList>
            <person name="de Wit P.J.G.M."/>
            <person name="van der Burgt A."/>
            <person name="Oekmen B."/>
            <person name="Stergiopoulos I."/>
            <person name="Abd-Elsalam K.A."/>
            <person name="Aerts A.L."/>
            <person name="Bahkali A.H."/>
            <person name="Beenen H.G."/>
            <person name="Chettri P."/>
            <person name="Cox M.P."/>
            <person name="Datema E."/>
            <person name="de Vries R.P."/>
            <person name="Dhillon B."/>
            <person name="Ganley A.R."/>
            <person name="Griffiths S.A."/>
            <person name="Guo Y."/>
            <person name="Hamelin R.C."/>
            <person name="Henrissat B."/>
            <person name="Kabir M.S."/>
            <person name="Jashni M.K."/>
            <person name="Kema G."/>
            <person name="Klaubauf S."/>
            <person name="Lapidus A."/>
            <person name="Levasseur A."/>
            <person name="Lindquist E."/>
            <person name="Mehrabi R."/>
            <person name="Ohm R.A."/>
            <person name="Owen T.J."/>
            <person name="Salamov A."/>
            <person name="Schwelm A."/>
            <person name="Schijlen E."/>
            <person name="Sun H."/>
            <person name="van den Burg H.A."/>
            <person name="van Ham R.C.H.J."/>
            <person name="Zhang S."/>
            <person name="Goodwin S.B."/>
            <person name="Grigoriev I.V."/>
            <person name="Collemare J."/>
            <person name="Bradshaw R.E."/>
        </authorList>
    </citation>
    <scope>NUCLEOTIDE SEQUENCE [LARGE SCALE GENOMIC DNA]</scope>
    <source>
        <strain evidence="2">NZE10 / CBS 128990</strain>
    </source>
</reference>
<protein>
    <submittedName>
        <fullName evidence="1">Uncharacterized protein</fullName>
    </submittedName>
</protein>
<dbReference type="HOGENOM" id="CLU_2291627_0_0_1"/>
<dbReference type="EMBL" id="KB446538">
    <property type="protein sequence ID" value="EME45846.1"/>
    <property type="molecule type" value="Genomic_DNA"/>
</dbReference>
<sequence length="101" mass="11189">MTLETGTTTCCHCNSRQKHITISIFTIINVQVEARSSTMYRSRCSVSHFLQISLLGTCEARVSGCAGVISLIADANHLFRFPTRNDGSSTYMIVAVQRPYL</sequence>
<proteinExistence type="predicted"/>
<dbReference type="Proteomes" id="UP000016933">
    <property type="component" value="Unassembled WGS sequence"/>
</dbReference>
<accession>N1PQX1</accession>
<gene>
    <name evidence="1" type="ORF">DOTSEDRAFT_71519</name>
</gene>
<evidence type="ECO:0000313" key="1">
    <source>
        <dbReference type="EMBL" id="EME45846.1"/>
    </source>
</evidence>
<evidence type="ECO:0000313" key="2">
    <source>
        <dbReference type="Proteomes" id="UP000016933"/>
    </source>
</evidence>
<name>N1PQX1_DOTSN</name>
<reference evidence="1 2" key="2">
    <citation type="journal article" date="2012" name="PLoS Pathog.">
        <title>Diverse lifestyles and strategies of plant pathogenesis encoded in the genomes of eighteen Dothideomycetes fungi.</title>
        <authorList>
            <person name="Ohm R.A."/>
            <person name="Feau N."/>
            <person name="Henrissat B."/>
            <person name="Schoch C.L."/>
            <person name="Horwitz B.A."/>
            <person name="Barry K.W."/>
            <person name="Condon B.J."/>
            <person name="Copeland A.C."/>
            <person name="Dhillon B."/>
            <person name="Glaser F."/>
            <person name="Hesse C.N."/>
            <person name="Kosti I."/>
            <person name="LaButti K."/>
            <person name="Lindquist E.A."/>
            <person name="Lucas S."/>
            <person name="Salamov A.A."/>
            <person name="Bradshaw R.E."/>
            <person name="Ciuffetti L."/>
            <person name="Hamelin R.C."/>
            <person name="Kema G.H.J."/>
            <person name="Lawrence C."/>
            <person name="Scott J.A."/>
            <person name="Spatafora J.W."/>
            <person name="Turgeon B.G."/>
            <person name="de Wit P.J.G.M."/>
            <person name="Zhong S."/>
            <person name="Goodwin S.B."/>
            <person name="Grigoriev I.V."/>
        </authorList>
    </citation>
    <scope>NUCLEOTIDE SEQUENCE [LARGE SCALE GENOMIC DNA]</scope>
    <source>
        <strain evidence="2">NZE10 / CBS 128990</strain>
    </source>
</reference>
<dbReference type="AlphaFoldDB" id="N1PQX1"/>
<organism evidence="1 2">
    <name type="scientific">Dothistroma septosporum (strain NZE10 / CBS 128990)</name>
    <name type="common">Red band needle blight fungus</name>
    <name type="synonym">Mycosphaerella pini</name>
    <dbReference type="NCBI Taxonomy" id="675120"/>
    <lineage>
        <taxon>Eukaryota</taxon>
        <taxon>Fungi</taxon>
        <taxon>Dikarya</taxon>
        <taxon>Ascomycota</taxon>
        <taxon>Pezizomycotina</taxon>
        <taxon>Dothideomycetes</taxon>
        <taxon>Dothideomycetidae</taxon>
        <taxon>Mycosphaerellales</taxon>
        <taxon>Mycosphaerellaceae</taxon>
        <taxon>Dothistroma</taxon>
    </lineage>
</organism>
<keyword evidence="2" id="KW-1185">Reference proteome</keyword>